<sequence length="132" mass="14263">MQLWPPLAGTQLSPMAPRSWFFQAATRRATATTGGLTQVMVSGVLCVFTPDTFAPIPLLFSFSRPTCPSPLSISQPTPLTPPTFPPHPSSLLLSSLFHPLSPLLYSYIYPLPSPSLLTLPSSATVEKVLRRG</sequence>
<dbReference type="WBParaSite" id="SSLN_0000514901-mRNA-1">
    <property type="protein sequence ID" value="SSLN_0000514901-mRNA-1"/>
    <property type="gene ID" value="SSLN_0000514901"/>
</dbReference>
<name>A0A183SL88_SCHSO</name>
<dbReference type="EMBL" id="UYSU01033075">
    <property type="protein sequence ID" value="VDL91371.1"/>
    <property type="molecule type" value="Genomic_DNA"/>
</dbReference>
<evidence type="ECO:0000313" key="1">
    <source>
        <dbReference type="EMBL" id="VDL91371.1"/>
    </source>
</evidence>
<protein>
    <submittedName>
        <fullName evidence="1 3">Uncharacterized protein</fullName>
    </submittedName>
</protein>
<accession>A0A183SL88</accession>
<evidence type="ECO:0000313" key="3">
    <source>
        <dbReference type="WBParaSite" id="SSLN_0000514901-mRNA-1"/>
    </source>
</evidence>
<dbReference type="Proteomes" id="UP000275846">
    <property type="component" value="Unassembled WGS sequence"/>
</dbReference>
<reference evidence="1 2" key="2">
    <citation type="submission" date="2018-11" db="EMBL/GenBank/DDBJ databases">
        <authorList>
            <consortium name="Pathogen Informatics"/>
        </authorList>
    </citation>
    <scope>NUCLEOTIDE SEQUENCE [LARGE SCALE GENOMIC DNA]</scope>
    <source>
        <strain evidence="1 2">NST_G2</strain>
    </source>
</reference>
<reference evidence="3" key="1">
    <citation type="submission" date="2016-06" db="UniProtKB">
        <authorList>
            <consortium name="WormBaseParasite"/>
        </authorList>
    </citation>
    <scope>IDENTIFICATION</scope>
</reference>
<keyword evidence="2" id="KW-1185">Reference proteome</keyword>
<evidence type="ECO:0000313" key="2">
    <source>
        <dbReference type="Proteomes" id="UP000275846"/>
    </source>
</evidence>
<proteinExistence type="predicted"/>
<gene>
    <name evidence="1" type="ORF">SSLN_LOCUS4986</name>
</gene>
<dbReference type="AlphaFoldDB" id="A0A183SL88"/>
<organism evidence="3">
    <name type="scientific">Schistocephalus solidus</name>
    <name type="common">Tapeworm</name>
    <dbReference type="NCBI Taxonomy" id="70667"/>
    <lineage>
        <taxon>Eukaryota</taxon>
        <taxon>Metazoa</taxon>
        <taxon>Spiralia</taxon>
        <taxon>Lophotrochozoa</taxon>
        <taxon>Platyhelminthes</taxon>
        <taxon>Cestoda</taxon>
        <taxon>Eucestoda</taxon>
        <taxon>Diphyllobothriidea</taxon>
        <taxon>Diphyllobothriidae</taxon>
        <taxon>Schistocephalus</taxon>
    </lineage>
</organism>